<evidence type="ECO:0000313" key="1">
    <source>
        <dbReference type="EMBL" id="KAL2508391.1"/>
    </source>
</evidence>
<sequence>MVADDLKKDLEECQDLVLDPANIELDTPPDFWLSHLSILKSGDVLDYRQSHTAGTEEGQMMGTMRGNFDIEVTYAKISRPSRKKSKKAFWKSAGARAYPVPLR</sequence>
<dbReference type="AlphaFoldDB" id="A0ABD1T6W7"/>
<organism evidence="1 2">
    <name type="scientific">Forsythia ovata</name>
    <dbReference type="NCBI Taxonomy" id="205694"/>
    <lineage>
        <taxon>Eukaryota</taxon>
        <taxon>Viridiplantae</taxon>
        <taxon>Streptophyta</taxon>
        <taxon>Embryophyta</taxon>
        <taxon>Tracheophyta</taxon>
        <taxon>Spermatophyta</taxon>
        <taxon>Magnoliopsida</taxon>
        <taxon>eudicotyledons</taxon>
        <taxon>Gunneridae</taxon>
        <taxon>Pentapetalae</taxon>
        <taxon>asterids</taxon>
        <taxon>lamiids</taxon>
        <taxon>Lamiales</taxon>
        <taxon>Oleaceae</taxon>
        <taxon>Forsythieae</taxon>
        <taxon>Forsythia</taxon>
    </lineage>
</organism>
<accession>A0ABD1T6W7</accession>
<dbReference type="EMBL" id="JBFOLJ010000009">
    <property type="protein sequence ID" value="KAL2508391.1"/>
    <property type="molecule type" value="Genomic_DNA"/>
</dbReference>
<gene>
    <name evidence="1" type="ORF">Fot_32038</name>
</gene>
<reference evidence="2" key="1">
    <citation type="submission" date="2024-07" db="EMBL/GenBank/DDBJ databases">
        <title>Two chromosome-level genome assemblies of Korean endemic species Abeliophyllum distichum and Forsythia ovata (Oleaceae).</title>
        <authorList>
            <person name="Jang H."/>
        </authorList>
    </citation>
    <scope>NUCLEOTIDE SEQUENCE [LARGE SCALE GENOMIC DNA]</scope>
</reference>
<dbReference type="Proteomes" id="UP001604277">
    <property type="component" value="Unassembled WGS sequence"/>
</dbReference>
<keyword evidence="2" id="KW-1185">Reference proteome</keyword>
<comment type="caution">
    <text evidence="1">The sequence shown here is derived from an EMBL/GenBank/DDBJ whole genome shotgun (WGS) entry which is preliminary data.</text>
</comment>
<proteinExistence type="predicted"/>
<protein>
    <submittedName>
        <fullName evidence="1">Suppressor of GAMMA RESPONSE 1</fullName>
    </submittedName>
</protein>
<evidence type="ECO:0000313" key="2">
    <source>
        <dbReference type="Proteomes" id="UP001604277"/>
    </source>
</evidence>
<name>A0ABD1T6W7_9LAMI</name>